<reference evidence="2 3" key="1">
    <citation type="submission" date="2018-11" db="EMBL/GenBank/DDBJ databases">
        <title>Novel bacteria species description.</title>
        <authorList>
            <person name="Han J.-H."/>
        </authorList>
    </citation>
    <scope>NUCLEOTIDE SEQUENCE [LARGE SCALE GENOMIC DNA]</scope>
    <source>
        <strain evidence="2 3">KCTC23259</strain>
    </source>
</reference>
<dbReference type="RefSeq" id="WP_255037497.1">
    <property type="nucleotide sequence ID" value="NZ_RJUF01000037.1"/>
</dbReference>
<evidence type="ECO:0000313" key="3">
    <source>
        <dbReference type="Proteomes" id="UP001204144"/>
    </source>
</evidence>
<evidence type="ECO:0000256" key="1">
    <source>
        <dbReference type="SAM" id="SignalP"/>
    </source>
</evidence>
<proteinExistence type="predicted"/>
<protein>
    <recommendedName>
        <fullName evidence="4">DUF4369 domain-containing protein</fullName>
    </recommendedName>
</protein>
<feature type="chain" id="PRO_5041932559" description="DUF4369 domain-containing protein" evidence="1">
    <location>
        <begin position="24"/>
        <end position="220"/>
    </location>
</feature>
<evidence type="ECO:0008006" key="4">
    <source>
        <dbReference type="Google" id="ProtNLM"/>
    </source>
</evidence>
<evidence type="ECO:0000313" key="2">
    <source>
        <dbReference type="EMBL" id="MCP9763725.1"/>
    </source>
</evidence>
<sequence length="220" mass="25648">MIAKFSFISCFFCFLLIANSTFASEIRLFFANDTPISISVKLKKDEVVLDSAKFEVVKGKSLVLESKLLGIHCISFDQKANFFVYIKDSINLEVKVDLAKGKFEVINSLASQQLNRIFENWEREVAILKTLNEPTFEHFDRAFDSLASEIMAIQNPEIIDWASVFLVDLEKEPTNYMLSLEKFIDFEQLVREKYPSYKFNKMKVNFGLRKDNQSGYYWKY</sequence>
<gene>
    <name evidence="2" type="ORF">EGI31_12250</name>
</gene>
<accession>A0AAE3H654</accession>
<comment type="caution">
    <text evidence="2">The sequence shown here is derived from an EMBL/GenBank/DDBJ whole genome shotgun (WGS) entry which is preliminary data.</text>
</comment>
<name>A0AAE3H654_9BACT</name>
<keyword evidence="3" id="KW-1185">Reference proteome</keyword>
<keyword evidence="1" id="KW-0732">Signal</keyword>
<feature type="signal peptide" evidence="1">
    <location>
        <begin position="1"/>
        <end position="23"/>
    </location>
</feature>
<dbReference type="Proteomes" id="UP001204144">
    <property type="component" value="Unassembled WGS sequence"/>
</dbReference>
<dbReference type="EMBL" id="RJUF01000037">
    <property type="protein sequence ID" value="MCP9763725.1"/>
    <property type="molecule type" value="Genomic_DNA"/>
</dbReference>
<organism evidence="2 3">
    <name type="scientific">Lacihabitans soyangensis</name>
    <dbReference type="NCBI Taxonomy" id="869394"/>
    <lineage>
        <taxon>Bacteria</taxon>
        <taxon>Pseudomonadati</taxon>
        <taxon>Bacteroidota</taxon>
        <taxon>Cytophagia</taxon>
        <taxon>Cytophagales</taxon>
        <taxon>Leadbetterellaceae</taxon>
        <taxon>Lacihabitans</taxon>
    </lineage>
</organism>
<dbReference type="AlphaFoldDB" id="A0AAE3H654"/>